<comment type="similarity">
    <text evidence="1 5">Belongs to the cytochrome P450 family.</text>
</comment>
<comment type="caution">
    <text evidence="6">The sequence shown here is derived from an EMBL/GenBank/DDBJ whole genome shotgun (WGS) entry which is preliminary data.</text>
</comment>
<dbReference type="PROSITE" id="PS00086">
    <property type="entry name" value="CYTOCHROME_P450"/>
    <property type="match status" value="1"/>
</dbReference>
<dbReference type="InterPro" id="IPR050529">
    <property type="entry name" value="CYP450_sterol_14alpha_dmase"/>
</dbReference>
<dbReference type="SUPFAM" id="SSF48264">
    <property type="entry name" value="Cytochrome P450"/>
    <property type="match status" value="1"/>
</dbReference>
<dbReference type="CDD" id="cd11042">
    <property type="entry name" value="CYP51-like"/>
    <property type="match status" value="1"/>
</dbReference>
<accession>A0ABT7RK37</accession>
<evidence type="ECO:0000256" key="4">
    <source>
        <dbReference type="ARBA" id="ARBA00023004"/>
    </source>
</evidence>
<keyword evidence="5" id="KW-0560">Oxidoreductase</keyword>
<evidence type="ECO:0000256" key="3">
    <source>
        <dbReference type="ARBA" id="ARBA00022723"/>
    </source>
</evidence>
<dbReference type="InterPro" id="IPR002403">
    <property type="entry name" value="Cyt_P450_E_grp-IV"/>
</dbReference>
<keyword evidence="7" id="KW-1185">Reference proteome</keyword>
<evidence type="ECO:0000256" key="1">
    <source>
        <dbReference type="ARBA" id="ARBA00010617"/>
    </source>
</evidence>
<keyword evidence="4 5" id="KW-0408">Iron</keyword>
<evidence type="ECO:0000256" key="5">
    <source>
        <dbReference type="RuleBase" id="RU000461"/>
    </source>
</evidence>
<dbReference type="Gene3D" id="1.10.630.10">
    <property type="entry name" value="Cytochrome P450"/>
    <property type="match status" value="1"/>
</dbReference>
<organism evidence="6 7">
    <name type="scientific">Rhodococcus indonesiensis</name>
    <dbReference type="NCBI Taxonomy" id="3055869"/>
    <lineage>
        <taxon>Bacteria</taxon>
        <taxon>Bacillati</taxon>
        <taxon>Actinomycetota</taxon>
        <taxon>Actinomycetes</taxon>
        <taxon>Mycobacteriales</taxon>
        <taxon>Nocardiaceae</taxon>
        <taxon>Rhodococcus</taxon>
    </lineage>
</organism>
<dbReference type="PANTHER" id="PTHR24304">
    <property type="entry name" value="CYTOCHROME P450 FAMILY 7"/>
    <property type="match status" value="1"/>
</dbReference>
<gene>
    <name evidence="6" type="ORF">QT969_06850</name>
</gene>
<dbReference type="EMBL" id="JAUBOF010000015">
    <property type="protein sequence ID" value="MDM7487995.1"/>
    <property type="molecule type" value="Genomic_DNA"/>
</dbReference>
<keyword evidence="3 5" id="KW-0479">Metal-binding</keyword>
<protein>
    <submittedName>
        <fullName evidence="6">Cytochrome P450</fullName>
    </submittedName>
</protein>
<proteinExistence type="inferred from homology"/>
<evidence type="ECO:0000313" key="7">
    <source>
        <dbReference type="Proteomes" id="UP001233164"/>
    </source>
</evidence>
<evidence type="ECO:0000313" key="6">
    <source>
        <dbReference type="EMBL" id="MDM7487995.1"/>
    </source>
</evidence>
<dbReference type="PRINTS" id="PR00465">
    <property type="entry name" value="EP450IV"/>
</dbReference>
<keyword evidence="5" id="KW-0503">Monooxygenase</keyword>
<sequence length="450" mass="50796">MTTIITPTRVSGGEHEHGHLEELRTDPIGLLKRVREECGDVGVFRLADRNVVLLSGARANEFFFRSADEDLDQQAAYPFMKPVFGQGVVFDASPERRKEMLHNSALRGEQMKGHAATIEREVRDIVAGWGDEGEIDLLEFFAELTIYTSSACLIGKKFRDQLDSRFARLYHDLEKGTDALAFVDPYAPIESFRRRDEARRGLVALVEEIMVDRISNPPRGKEDRDMLDVLVSIEDEDGAKRFSADEITGIFISMMFAGHHTTSGTAAWALIELLRNPEYLRGVTDELDVLYADGEGVSFHALRQIPLLEAVLKETLRLHPPLILLLRVACGDFEVEGFRIGAGDLVGATPAISNRIPEDFPEPDSFDPGRYIDPRQEDIVNRWTWIPFGAGRHRCVGAAFALMQLKAIFSVLLRDYEFEMSQPPGTYRNDHSKMVVQLAQPCAVRYRRRM</sequence>
<evidence type="ECO:0000256" key="2">
    <source>
        <dbReference type="ARBA" id="ARBA00022617"/>
    </source>
</evidence>
<dbReference type="RefSeq" id="WP_289378124.1">
    <property type="nucleotide sequence ID" value="NZ_JAUBOF010000015.1"/>
</dbReference>
<dbReference type="Proteomes" id="UP001233164">
    <property type="component" value="Unassembled WGS sequence"/>
</dbReference>
<dbReference type="InterPro" id="IPR001128">
    <property type="entry name" value="Cyt_P450"/>
</dbReference>
<keyword evidence="2 5" id="KW-0349">Heme</keyword>
<dbReference type="InterPro" id="IPR036396">
    <property type="entry name" value="Cyt_P450_sf"/>
</dbReference>
<dbReference type="Pfam" id="PF00067">
    <property type="entry name" value="p450"/>
    <property type="match status" value="1"/>
</dbReference>
<dbReference type="InterPro" id="IPR017972">
    <property type="entry name" value="Cyt_P450_CS"/>
</dbReference>
<dbReference type="PANTHER" id="PTHR24304:SF2">
    <property type="entry name" value="24-HYDROXYCHOLESTEROL 7-ALPHA-HYDROXYLASE"/>
    <property type="match status" value="1"/>
</dbReference>
<reference evidence="6 7" key="1">
    <citation type="submission" date="2023-06" db="EMBL/GenBank/DDBJ databases">
        <title>Rhodococcus indonesiensis sp. nov a new member of the Rhodococcus ruber lineage isolated from a sediment of neutral hot spring.</title>
        <authorList>
            <person name="Kusuma A.B."/>
            <person name="Fenylestari G."/>
            <person name="Ammar F."/>
            <person name="Nouioui I."/>
            <person name="Goodfellow M."/>
        </authorList>
    </citation>
    <scope>NUCLEOTIDE SEQUENCE [LARGE SCALE GENOMIC DNA]</scope>
    <source>
        <strain evidence="6 7">CSLK01-03</strain>
    </source>
</reference>
<dbReference type="PRINTS" id="PR00385">
    <property type="entry name" value="P450"/>
</dbReference>
<name>A0ABT7RK37_9NOCA</name>